<keyword evidence="3" id="KW-1185">Reference proteome</keyword>
<accession>A0A8X6JIV2</accession>
<reference evidence="2" key="1">
    <citation type="submission" date="2020-07" db="EMBL/GenBank/DDBJ databases">
        <title>Multicomponent nature underlies the extraordinary mechanical properties of spider dragline silk.</title>
        <authorList>
            <person name="Kono N."/>
            <person name="Nakamura H."/>
            <person name="Mori M."/>
            <person name="Yoshida Y."/>
            <person name="Ohtoshi R."/>
            <person name="Malay A.D."/>
            <person name="Moran D.A.P."/>
            <person name="Tomita M."/>
            <person name="Numata K."/>
            <person name="Arakawa K."/>
        </authorList>
    </citation>
    <scope>NUCLEOTIDE SEQUENCE</scope>
</reference>
<evidence type="ECO:0000313" key="2">
    <source>
        <dbReference type="EMBL" id="GFR08256.1"/>
    </source>
</evidence>
<dbReference type="Proteomes" id="UP000887116">
    <property type="component" value="Unassembled WGS sequence"/>
</dbReference>
<protein>
    <submittedName>
        <fullName evidence="2">Uncharacterized protein</fullName>
    </submittedName>
</protein>
<evidence type="ECO:0000313" key="3">
    <source>
        <dbReference type="Proteomes" id="UP000887116"/>
    </source>
</evidence>
<feature type="transmembrane region" description="Helical" evidence="1">
    <location>
        <begin position="54"/>
        <end position="72"/>
    </location>
</feature>
<dbReference type="AlphaFoldDB" id="A0A8X6JIV2"/>
<keyword evidence="1" id="KW-1133">Transmembrane helix</keyword>
<comment type="caution">
    <text evidence="2">The sequence shown here is derived from an EMBL/GenBank/DDBJ whole genome shotgun (WGS) entry which is preliminary data.</text>
</comment>
<keyword evidence="1" id="KW-0812">Transmembrane</keyword>
<keyword evidence="1" id="KW-0472">Membrane</keyword>
<proteinExistence type="predicted"/>
<organism evidence="2 3">
    <name type="scientific">Trichonephila clavata</name>
    <name type="common">Joro spider</name>
    <name type="synonym">Nephila clavata</name>
    <dbReference type="NCBI Taxonomy" id="2740835"/>
    <lineage>
        <taxon>Eukaryota</taxon>
        <taxon>Metazoa</taxon>
        <taxon>Ecdysozoa</taxon>
        <taxon>Arthropoda</taxon>
        <taxon>Chelicerata</taxon>
        <taxon>Arachnida</taxon>
        <taxon>Araneae</taxon>
        <taxon>Araneomorphae</taxon>
        <taxon>Entelegynae</taxon>
        <taxon>Araneoidea</taxon>
        <taxon>Nephilidae</taxon>
        <taxon>Trichonephila</taxon>
    </lineage>
</organism>
<dbReference type="EMBL" id="BMAO01006400">
    <property type="protein sequence ID" value="GFR08256.1"/>
    <property type="molecule type" value="Genomic_DNA"/>
</dbReference>
<gene>
    <name evidence="2" type="ORF">TNCT_523971</name>
</gene>
<name>A0A8X6JIV2_TRICU</name>
<evidence type="ECO:0000256" key="1">
    <source>
        <dbReference type="SAM" id="Phobius"/>
    </source>
</evidence>
<sequence length="125" mass="13911">MQVCGITCAGTGASHSLAEENMKLIQLNMCTADGVQEVIEVYTFHVNVKLDMNVIPFITLVVLKGIILFLNWSPFEMPGSYMTFKGTDHPRKTLIFAEETFHSAHVQDCFLLPDEEGRGDAMQSV</sequence>